<name>E0UAQ3_GLOV7</name>
<keyword evidence="6" id="KW-1185">Reference proteome</keyword>
<dbReference type="SUPFAM" id="SSF49482">
    <property type="entry name" value="Aromatic compound dioxygenase"/>
    <property type="match status" value="1"/>
</dbReference>
<accession>E0UAQ3</accession>
<organism evidence="5 6">
    <name type="scientific">Gloeothece verrucosa (strain PCC 7822)</name>
    <name type="common">Cyanothece sp. (strain PCC 7822)</name>
    <dbReference type="NCBI Taxonomy" id="497965"/>
    <lineage>
        <taxon>Bacteria</taxon>
        <taxon>Bacillati</taxon>
        <taxon>Cyanobacteriota</taxon>
        <taxon>Cyanophyceae</taxon>
        <taxon>Oscillatoriophycideae</taxon>
        <taxon>Chroococcales</taxon>
        <taxon>Aphanothecaceae</taxon>
        <taxon>Gloeothece</taxon>
        <taxon>Gloeothece verrucosa</taxon>
    </lineage>
</organism>
<dbReference type="OrthoDB" id="9805815at2"/>
<dbReference type="RefSeq" id="WP_013322011.1">
    <property type="nucleotide sequence ID" value="NC_014501.1"/>
</dbReference>
<dbReference type="InterPro" id="IPR039387">
    <property type="entry name" value="3_4-PCD"/>
</dbReference>
<evidence type="ECO:0000259" key="4">
    <source>
        <dbReference type="Pfam" id="PF00775"/>
    </source>
</evidence>
<dbReference type="PANTHER" id="PTHR33711">
    <property type="entry name" value="DIOXYGENASE, PUTATIVE (AFU_ORTHOLOGUE AFUA_2G02910)-RELATED"/>
    <property type="match status" value="1"/>
</dbReference>
<protein>
    <submittedName>
        <fullName evidence="5">Intradiol ring-cleavage dioxygenase</fullName>
    </submittedName>
</protein>
<dbReference type="HOGENOM" id="CLU_027719_5_2_3"/>
<dbReference type="GO" id="GO:0008199">
    <property type="term" value="F:ferric iron binding"/>
    <property type="evidence" value="ECO:0007669"/>
    <property type="project" value="InterPro"/>
</dbReference>
<dbReference type="InterPro" id="IPR000627">
    <property type="entry name" value="Intradiol_dOase_C"/>
</dbReference>
<dbReference type="Proteomes" id="UP000008206">
    <property type="component" value="Chromosome"/>
</dbReference>
<sequence>MAVKNRRIFLKQTSLLGMGLITAPLSLTKGKCSLTPPQTQGPFYPLQFPLDQNNNLTVIDGHKKAAFGETIVIRGCVLTEDCQPLRARVEIWQACASGRYNHDYDPNPAPIDPNFQYWGYATTDDQGKYSFITIKPGGYPVTDDWVRPPHIHFKITAPKLPPLITQLYFSEEEKLNQKDRILQRVPPHQRNLVMMDLKADDSLKVRNGQFNIILNQTPELV</sequence>
<dbReference type="InterPro" id="IPR050770">
    <property type="entry name" value="Intradiol_RC_Dioxygenase"/>
</dbReference>
<dbReference type="CDD" id="cd03459">
    <property type="entry name" value="3_4-PCD"/>
    <property type="match status" value="1"/>
</dbReference>
<keyword evidence="2 5" id="KW-0223">Dioxygenase</keyword>
<dbReference type="Pfam" id="PF00775">
    <property type="entry name" value="Dioxygenase_C"/>
    <property type="match status" value="1"/>
</dbReference>
<feature type="domain" description="Intradiol ring-cleavage dioxygenases" evidence="4">
    <location>
        <begin position="41"/>
        <end position="215"/>
    </location>
</feature>
<dbReference type="Gene3D" id="2.60.130.10">
    <property type="entry name" value="Aromatic compound dioxygenase"/>
    <property type="match status" value="1"/>
</dbReference>
<dbReference type="InterPro" id="IPR015889">
    <property type="entry name" value="Intradiol_dOase_core"/>
</dbReference>
<dbReference type="AlphaFoldDB" id="E0UAQ3"/>
<reference evidence="6" key="1">
    <citation type="journal article" date="2011" name="MBio">
        <title>Novel metabolic attributes of the genus Cyanothece, comprising a group of unicellular nitrogen-fixing Cyanobacteria.</title>
        <authorList>
            <person name="Bandyopadhyay A."/>
            <person name="Elvitigala T."/>
            <person name="Welsh E."/>
            <person name="Stockel J."/>
            <person name="Liberton M."/>
            <person name="Min H."/>
            <person name="Sherman L.A."/>
            <person name="Pakrasi H.B."/>
        </authorList>
    </citation>
    <scope>NUCLEOTIDE SEQUENCE [LARGE SCALE GENOMIC DNA]</scope>
    <source>
        <strain evidence="6">PCC 7822</strain>
    </source>
</reference>
<dbReference type="GO" id="GO:0018578">
    <property type="term" value="F:protocatechuate 3,4-dioxygenase activity"/>
    <property type="evidence" value="ECO:0007669"/>
    <property type="project" value="InterPro"/>
</dbReference>
<dbReference type="PANTHER" id="PTHR33711:SF10">
    <property type="entry name" value="INTRADIOL RING-CLEAVAGE DIOXYGENASES DOMAIN-CONTAINING PROTEIN"/>
    <property type="match status" value="1"/>
</dbReference>
<evidence type="ECO:0000313" key="5">
    <source>
        <dbReference type="EMBL" id="ADN13905.1"/>
    </source>
</evidence>
<evidence type="ECO:0000256" key="1">
    <source>
        <dbReference type="ARBA" id="ARBA00007825"/>
    </source>
</evidence>
<dbReference type="eggNOG" id="COG3485">
    <property type="taxonomic scope" value="Bacteria"/>
</dbReference>
<proteinExistence type="inferred from homology"/>
<evidence type="ECO:0000256" key="2">
    <source>
        <dbReference type="ARBA" id="ARBA00022964"/>
    </source>
</evidence>
<dbReference type="KEGG" id="cyj:Cyan7822_1921"/>
<dbReference type="EMBL" id="CP002198">
    <property type="protein sequence ID" value="ADN13905.1"/>
    <property type="molecule type" value="Genomic_DNA"/>
</dbReference>
<dbReference type="STRING" id="497965.Cyan7822_1921"/>
<evidence type="ECO:0000313" key="6">
    <source>
        <dbReference type="Proteomes" id="UP000008206"/>
    </source>
</evidence>
<comment type="similarity">
    <text evidence="1">Belongs to the intradiol ring-cleavage dioxygenase family.</text>
</comment>
<gene>
    <name evidence="5" type="ordered locus">Cyan7822_1921</name>
</gene>
<keyword evidence="3" id="KW-0560">Oxidoreductase</keyword>
<evidence type="ECO:0000256" key="3">
    <source>
        <dbReference type="ARBA" id="ARBA00023002"/>
    </source>
</evidence>